<comment type="caution">
    <text evidence="1">The sequence shown here is derived from an EMBL/GenBank/DDBJ whole genome shotgun (WGS) entry which is preliminary data.</text>
</comment>
<organism evidence="1 2">
    <name type="scientific">Schizothecium vesticola</name>
    <dbReference type="NCBI Taxonomy" id="314040"/>
    <lineage>
        <taxon>Eukaryota</taxon>
        <taxon>Fungi</taxon>
        <taxon>Dikarya</taxon>
        <taxon>Ascomycota</taxon>
        <taxon>Pezizomycotina</taxon>
        <taxon>Sordariomycetes</taxon>
        <taxon>Sordariomycetidae</taxon>
        <taxon>Sordariales</taxon>
        <taxon>Schizotheciaceae</taxon>
        <taxon>Schizothecium</taxon>
    </lineage>
</organism>
<evidence type="ECO:0000313" key="2">
    <source>
        <dbReference type="Proteomes" id="UP001172155"/>
    </source>
</evidence>
<proteinExistence type="predicted"/>
<protein>
    <submittedName>
        <fullName evidence="1">Uncharacterized protein</fullName>
    </submittedName>
</protein>
<accession>A0AA40EEK9</accession>
<dbReference type="EMBL" id="JAUKUD010000007">
    <property type="protein sequence ID" value="KAK0738619.1"/>
    <property type="molecule type" value="Genomic_DNA"/>
</dbReference>
<dbReference type="Proteomes" id="UP001172155">
    <property type="component" value="Unassembled WGS sequence"/>
</dbReference>
<keyword evidence="2" id="KW-1185">Reference proteome</keyword>
<reference evidence="1" key="1">
    <citation type="submission" date="2023-06" db="EMBL/GenBank/DDBJ databases">
        <title>Genome-scale phylogeny and comparative genomics of the fungal order Sordariales.</title>
        <authorList>
            <consortium name="Lawrence Berkeley National Laboratory"/>
            <person name="Hensen N."/>
            <person name="Bonometti L."/>
            <person name="Westerberg I."/>
            <person name="Brannstrom I.O."/>
            <person name="Guillou S."/>
            <person name="Cros-Aarteil S."/>
            <person name="Calhoun S."/>
            <person name="Haridas S."/>
            <person name="Kuo A."/>
            <person name="Mondo S."/>
            <person name="Pangilinan J."/>
            <person name="Riley R."/>
            <person name="LaButti K."/>
            <person name="Andreopoulos B."/>
            <person name="Lipzen A."/>
            <person name="Chen C."/>
            <person name="Yanf M."/>
            <person name="Daum C."/>
            <person name="Ng V."/>
            <person name="Clum A."/>
            <person name="Steindorff A."/>
            <person name="Ohm R."/>
            <person name="Martin F."/>
            <person name="Silar P."/>
            <person name="Natvig D."/>
            <person name="Lalanne C."/>
            <person name="Gautier V."/>
            <person name="Ament-velasquez S.L."/>
            <person name="Kruys A."/>
            <person name="Hutchinson M.I."/>
            <person name="Powell A.J."/>
            <person name="Barry K."/>
            <person name="Miller A.N."/>
            <person name="Grigoriev I.V."/>
            <person name="Debuchy R."/>
            <person name="Gladieux P."/>
            <person name="Thoren M.H."/>
            <person name="Johannesson H."/>
        </authorList>
    </citation>
    <scope>NUCLEOTIDE SEQUENCE</scope>
    <source>
        <strain evidence="1">SMH3187-1</strain>
    </source>
</reference>
<gene>
    <name evidence="1" type="ORF">B0T18DRAFT_422442</name>
</gene>
<sequence length="335" mass="33374">MRSLRDPPTTPRLQLILDQLAPRRPVPVAVVVPVLGRRELGLGHGLGELADGALLHGVEVRRRRVRRQRAHGRGCHGRAVFVVVVVPGAAAAAAGARGGDGVQFKVRALAALVDGFVWGHGRGREGGVGGDAVGTVRDDEGGGRCGFLRGGRVASVGGGGTVVGRVRVVGHEGDEGYGRDALAAVGGDGAGADVEVDAGAGARREGGGDGVRAVRGDGDLGLEARGRELVALGPVAGGGVGVARGGPGGGGVGVGRVEGVKGADVVVAHGAGEAVGDGLGRGVRWLVGSGRGYRRRCVPPRVLLGRWGSPSMPSVVVDDGIGEVGGLVLLTPSKV</sequence>
<evidence type="ECO:0000313" key="1">
    <source>
        <dbReference type="EMBL" id="KAK0738619.1"/>
    </source>
</evidence>
<dbReference type="AlphaFoldDB" id="A0AA40EEK9"/>
<name>A0AA40EEK9_9PEZI</name>